<dbReference type="GO" id="GO:0007165">
    <property type="term" value="P:signal transduction"/>
    <property type="evidence" value="ECO:0007669"/>
    <property type="project" value="TreeGrafter"/>
</dbReference>
<dbReference type="InterPro" id="IPR050827">
    <property type="entry name" value="CRP1_MDG1_kinase"/>
</dbReference>
<dbReference type="Pfam" id="PF16561">
    <property type="entry name" value="AMPK1_CBM"/>
    <property type="match status" value="1"/>
</dbReference>
<dbReference type="GO" id="GO:0019901">
    <property type="term" value="F:protein kinase binding"/>
    <property type="evidence" value="ECO:0007669"/>
    <property type="project" value="TreeGrafter"/>
</dbReference>
<evidence type="ECO:0000313" key="5">
    <source>
        <dbReference type="Proteomes" id="UP000800041"/>
    </source>
</evidence>
<dbReference type="InterPro" id="IPR037256">
    <property type="entry name" value="ASC_dom_sf"/>
</dbReference>
<evidence type="ECO:0000313" key="4">
    <source>
        <dbReference type="EMBL" id="KAF1983393.1"/>
    </source>
</evidence>
<dbReference type="SUPFAM" id="SSF160219">
    <property type="entry name" value="AMPKBI-like"/>
    <property type="match status" value="1"/>
</dbReference>
<gene>
    <name evidence="4" type="ORF">K402DRAFT_165711</name>
</gene>
<dbReference type="SMART" id="SM01010">
    <property type="entry name" value="AMPKBI"/>
    <property type="match status" value="1"/>
</dbReference>
<evidence type="ECO:0000256" key="1">
    <source>
        <dbReference type="ARBA" id="ARBA00010926"/>
    </source>
</evidence>
<sequence>MAPSSSGPSKHKGPHVLSAYLPLAPGTHHIKFIVDGDMCLSKNMPTAVDFTNILVNYIEIPVPEPASAQPVQPVADGTAPVPSVTSETATTEPTQKPASHIPPQVVPPTPEQVPAPAQDDRRPSTALDTTAPGESSKPAPVKPAPPKQYHSTIPQFLLDLDAVDQSPAYAKSSSVANTLPAPPSLPGFLGKSILNSSVQPMKDDASVLIMPNHTVLNHLATSSIRQGVLATSATTRYKRKFLTTIMYRPTNDGSD</sequence>
<evidence type="ECO:0000256" key="2">
    <source>
        <dbReference type="SAM" id="MobiDB-lite"/>
    </source>
</evidence>
<dbReference type="Gene3D" id="6.20.250.60">
    <property type="match status" value="1"/>
</dbReference>
<protein>
    <submittedName>
        <fullName evidence="4">Carbohydrate-binding module family 48 protein</fullName>
    </submittedName>
</protein>
<dbReference type="OrthoDB" id="531008at2759"/>
<dbReference type="PANTHER" id="PTHR10343">
    <property type="entry name" value="5'-AMP-ACTIVATED PROTEIN KINASE , BETA SUBUNIT"/>
    <property type="match status" value="1"/>
</dbReference>
<dbReference type="SUPFAM" id="SSF81296">
    <property type="entry name" value="E set domains"/>
    <property type="match status" value="1"/>
</dbReference>
<feature type="compositionally biased region" description="Pro residues" evidence="2">
    <location>
        <begin position="104"/>
        <end position="113"/>
    </location>
</feature>
<dbReference type="EMBL" id="ML977175">
    <property type="protein sequence ID" value="KAF1983393.1"/>
    <property type="molecule type" value="Genomic_DNA"/>
</dbReference>
<dbReference type="GO" id="GO:0005737">
    <property type="term" value="C:cytoplasm"/>
    <property type="evidence" value="ECO:0007669"/>
    <property type="project" value="TreeGrafter"/>
</dbReference>
<dbReference type="CDD" id="cd02859">
    <property type="entry name" value="E_set_AMPKbeta_like_N"/>
    <property type="match status" value="1"/>
</dbReference>
<feature type="domain" description="Association with the SNF1 complex (ASC)" evidence="3">
    <location>
        <begin position="142"/>
        <end position="250"/>
    </location>
</feature>
<keyword evidence="5" id="KW-1185">Reference proteome</keyword>
<dbReference type="InterPro" id="IPR014756">
    <property type="entry name" value="Ig_E-set"/>
</dbReference>
<organism evidence="4 5">
    <name type="scientific">Aulographum hederae CBS 113979</name>
    <dbReference type="NCBI Taxonomy" id="1176131"/>
    <lineage>
        <taxon>Eukaryota</taxon>
        <taxon>Fungi</taxon>
        <taxon>Dikarya</taxon>
        <taxon>Ascomycota</taxon>
        <taxon>Pezizomycotina</taxon>
        <taxon>Dothideomycetes</taxon>
        <taxon>Pleosporomycetidae</taxon>
        <taxon>Aulographales</taxon>
        <taxon>Aulographaceae</taxon>
    </lineage>
</organism>
<dbReference type="GO" id="GO:0005634">
    <property type="term" value="C:nucleus"/>
    <property type="evidence" value="ECO:0007669"/>
    <property type="project" value="TreeGrafter"/>
</dbReference>
<dbReference type="InterPro" id="IPR013783">
    <property type="entry name" value="Ig-like_fold"/>
</dbReference>
<feature type="region of interest" description="Disordered" evidence="2">
    <location>
        <begin position="67"/>
        <end position="148"/>
    </location>
</feature>
<name>A0A6G1GR07_9PEZI</name>
<accession>A0A6G1GR07</accession>
<dbReference type="Proteomes" id="UP000800041">
    <property type="component" value="Unassembled WGS sequence"/>
</dbReference>
<dbReference type="Gene3D" id="2.60.40.10">
    <property type="entry name" value="Immunoglobulins"/>
    <property type="match status" value="1"/>
</dbReference>
<comment type="similarity">
    <text evidence="1">Belongs to the 5'-AMP-activated protein kinase beta subunit family.</text>
</comment>
<dbReference type="Pfam" id="PF04739">
    <property type="entry name" value="AMPKBI"/>
    <property type="match status" value="1"/>
</dbReference>
<dbReference type="GO" id="GO:0031588">
    <property type="term" value="C:nucleotide-activated protein kinase complex"/>
    <property type="evidence" value="ECO:0007669"/>
    <property type="project" value="TreeGrafter"/>
</dbReference>
<dbReference type="InterPro" id="IPR006828">
    <property type="entry name" value="ASC_dom"/>
</dbReference>
<reference evidence="4" key="1">
    <citation type="journal article" date="2020" name="Stud. Mycol.">
        <title>101 Dothideomycetes genomes: a test case for predicting lifestyles and emergence of pathogens.</title>
        <authorList>
            <person name="Haridas S."/>
            <person name="Albert R."/>
            <person name="Binder M."/>
            <person name="Bloem J."/>
            <person name="Labutti K."/>
            <person name="Salamov A."/>
            <person name="Andreopoulos B."/>
            <person name="Baker S."/>
            <person name="Barry K."/>
            <person name="Bills G."/>
            <person name="Bluhm B."/>
            <person name="Cannon C."/>
            <person name="Castanera R."/>
            <person name="Culley D."/>
            <person name="Daum C."/>
            <person name="Ezra D."/>
            <person name="Gonzalez J."/>
            <person name="Henrissat B."/>
            <person name="Kuo A."/>
            <person name="Liang C."/>
            <person name="Lipzen A."/>
            <person name="Lutzoni F."/>
            <person name="Magnuson J."/>
            <person name="Mondo S."/>
            <person name="Nolan M."/>
            <person name="Ohm R."/>
            <person name="Pangilinan J."/>
            <person name="Park H.-J."/>
            <person name="Ramirez L."/>
            <person name="Alfaro M."/>
            <person name="Sun H."/>
            <person name="Tritt A."/>
            <person name="Yoshinaga Y."/>
            <person name="Zwiers L.-H."/>
            <person name="Turgeon B."/>
            <person name="Goodwin S."/>
            <person name="Spatafora J."/>
            <person name="Crous P."/>
            <person name="Grigoriev I."/>
        </authorList>
    </citation>
    <scope>NUCLEOTIDE SEQUENCE</scope>
    <source>
        <strain evidence="4">CBS 113979</strain>
    </source>
</reference>
<evidence type="ECO:0000259" key="3">
    <source>
        <dbReference type="SMART" id="SM01010"/>
    </source>
</evidence>
<proteinExistence type="inferred from homology"/>
<feature type="compositionally biased region" description="Polar residues" evidence="2">
    <location>
        <begin position="83"/>
        <end position="97"/>
    </location>
</feature>
<dbReference type="PANTHER" id="PTHR10343:SF84">
    <property type="entry name" value="5'-AMP-ACTIVATED PROTEIN KINASE SUBUNIT BETA-1"/>
    <property type="match status" value="1"/>
</dbReference>
<dbReference type="InterPro" id="IPR032640">
    <property type="entry name" value="AMPK1_CBM"/>
</dbReference>
<dbReference type="AlphaFoldDB" id="A0A6G1GR07"/>